<keyword evidence="2 6" id="KW-0479">Metal-binding</keyword>
<name>A0A0T9NX58_9GAMM</name>
<evidence type="ECO:0000259" key="7">
    <source>
        <dbReference type="PROSITE" id="PS51462"/>
    </source>
</evidence>
<accession>A0A0T9NX58</accession>
<dbReference type="InterPro" id="IPR023735">
    <property type="entry name" value="Nudix_NudL"/>
</dbReference>
<dbReference type="Gene3D" id="3.90.79.10">
    <property type="entry name" value="Nucleoside Triphosphate Pyrophosphohydrolase"/>
    <property type="match status" value="1"/>
</dbReference>
<dbReference type="GO" id="GO:0000287">
    <property type="term" value="F:magnesium ion binding"/>
    <property type="evidence" value="ECO:0007669"/>
    <property type="project" value="UniProtKB-UniRule"/>
</dbReference>
<evidence type="ECO:0000313" key="11">
    <source>
        <dbReference type="Proteomes" id="UP000038204"/>
    </source>
</evidence>
<evidence type="ECO:0000256" key="2">
    <source>
        <dbReference type="ARBA" id="ARBA00022723"/>
    </source>
</evidence>
<dbReference type="GeneID" id="96665222"/>
<evidence type="ECO:0000256" key="3">
    <source>
        <dbReference type="ARBA" id="ARBA00022801"/>
    </source>
</evidence>
<feature type="binding site" evidence="6">
    <location>
        <position position="92"/>
    </location>
    <ligand>
        <name>Mg(2+)</name>
        <dbReference type="ChEBI" id="CHEBI:18420"/>
    </ligand>
</feature>
<dbReference type="PROSITE" id="PS51462">
    <property type="entry name" value="NUDIX"/>
    <property type="match status" value="1"/>
</dbReference>
<dbReference type="PROSITE" id="PS01293">
    <property type="entry name" value="NUDIX_COA"/>
    <property type="match status" value="1"/>
</dbReference>
<dbReference type="GO" id="GO:0009132">
    <property type="term" value="P:nucleoside diphosphate metabolic process"/>
    <property type="evidence" value="ECO:0007669"/>
    <property type="project" value="InterPro"/>
</dbReference>
<evidence type="ECO:0000256" key="1">
    <source>
        <dbReference type="ARBA" id="ARBA00006506"/>
    </source>
</evidence>
<dbReference type="HAMAP" id="MF_01592">
    <property type="entry name" value="Nudix_NudL"/>
    <property type="match status" value="1"/>
</dbReference>
<feature type="binding site" evidence="6">
    <location>
        <position position="96"/>
    </location>
    <ligand>
        <name>Mg(2+)</name>
        <dbReference type="ChEBI" id="CHEBI:18420"/>
    </ligand>
</feature>
<evidence type="ECO:0000256" key="5">
    <source>
        <dbReference type="ARBA" id="ARBA00023211"/>
    </source>
</evidence>
<dbReference type="InterPro" id="IPR045121">
    <property type="entry name" value="CoAse"/>
</dbReference>
<dbReference type="GO" id="GO:0030145">
    <property type="term" value="F:manganese ion binding"/>
    <property type="evidence" value="ECO:0007669"/>
    <property type="project" value="UniProtKB-UniRule"/>
</dbReference>
<dbReference type="InterPro" id="IPR015797">
    <property type="entry name" value="NUDIX_hydrolase-like_dom_sf"/>
</dbReference>
<dbReference type="SUPFAM" id="SSF55811">
    <property type="entry name" value="Nudix"/>
    <property type="match status" value="1"/>
</dbReference>
<dbReference type="AlphaFoldDB" id="A0A0T9NX58"/>
<dbReference type="GO" id="GO:0010945">
    <property type="term" value="F:coenzyme A diphosphatase activity"/>
    <property type="evidence" value="ECO:0007669"/>
    <property type="project" value="InterPro"/>
</dbReference>
<dbReference type="EMBL" id="CQBK01000002">
    <property type="protein sequence ID" value="CNH33090.1"/>
    <property type="molecule type" value="Genomic_DNA"/>
</dbReference>
<proteinExistence type="inferred from homology"/>
<dbReference type="InterPro" id="IPR000086">
    <property type="entry name" value="NUDIX_hydrolase_dom"/>
</dbReference>
<keyword evidence="3 6" id="KW-0378">Hydrolase</keyword>
<evidence type="ECO:0000256" key="4">
    <source>
        <dbReference type="ARBA" id="ARBA00022842"/>
    </source>
</evidence>
<dbReference type="EMBL" id="CP007230">
    <property type="protein sequence ID" value="AHK20881.1"/>
    <property type="molecule type" value="Genomic_DNA"/>
</dbReference>
<dbReference type="Proteomes" id="UP000019439">
    <property type="component" value="Chromosome"/>
</dbReference>
<dbReference type="NCBIfam" id="NF007980">
    <property type="entry name" value="PRK10707.1"/>
    <property type="match status" value="1"/>
</dbReference>
<keyword evidence="5 6" id="KW-0464">Manganese</keyword>
<comment type="similarity">
    <text evidence="1 6">Belongs to the Nudix hydrolase family. PCD1 subfamily.</text>
</comment>
<gene>
    <name evidence="6" type="primary">nudL</name>
    <name evidence="8" type="ORF">BF17_17480</name>
    <name evidence="9" type="ORF">ERS008667_00317</name>
</gene>
<keyword evidence="4 6" id="KW-0460">Magnesium</keyword>
<keyword evidence="10" id="KW-1185">Reference proteome</keyword>
<reference evidence="9 11" key="2">
    <citation type="submission" date="2015-03" db="EMBL/GenBank/DDBJ databases">
        <authorList>
            <person name="Murphy D."/>
        </authorList>
    </citation>
    <scope>NUCLEOTIDE SEQUENCE [LARGE SCALE GENOMIC DNA]</scope>
    <source>
        <strain evidence="9 11">Y233</strain>
    </source>
</reference>
<comment type="function">
    <text evidence="6">Probably mediates the hydrolysis of some nucleoside diphosphate derivatives.</text>
</comment>
<dbReference type="EC" id="3.6.1.-" evidence="6"/>
<dbReference type="PANTHER" id="PTHR12992:SF11">
    <property type="entry name" value="MITOCHONDRIAL COENZYME A DIPHOSPHATASE NUDT8"/>
    <property type="match status" value="1"/>
</dbReference>
<evidence type="ECO:0000313" key="8">
    <source>
        <dbReference type="EMBL" id="AHK20881.1"/>
    </source>
</evidence>
<evidence type="ECO:0000313" key="9">
    <source>
        <dbReference type="EMBL" id="CNH33090.1"/>
    </source>
</evidence>
<dbReference type="PANTHER" id="PTHR12992">
    <property type="entry name" value="NUDIX HYDROLASE"/>
    <property type="match status" value="1"/>
</dbReference>
<dbReference type="CDD" id="cd03426">
    <property type="entry name" value="NUDIX_CoAse_Nudt7"/>
    <property type="match status" value="1"/>
</dbReference>
<feature type="short sequence motif" description="Nudix box" evidence="6">
    <location>
        <begin position="76"/>
        <end position="98"/>
    </location>
</feature>
<reference evidence="8 10" key="1">
    <citation type="journal article" date="2014" name="Genome Announc.">
        <title>Genome Sequence of Yersinia similis Y228T, a Member of the Yersinia pseudotuberculosis Complex.</title>
        <authorList>
            <person name="Sprague L.D."/>
            <person name="Neubauer H."/>
        </authorList>
    </citation>
    <scope>NUCLEOTIDE SEQUENCE [LARGE SCALE GENOMIC DNA]</scope>
    <source>
        <strain evidence="8 10">228</strain>
    </source>
</reference>
<dbReference type="PATRIC" id="fig|367190.3.peg.3423"/>
<sequence>MSELIAGQYLSEFINRFQLQLPQPDNVLTNSHYFSATNRHAAVLIPIICRPEPTLLLTRRADHLRKHAGQVAFPGGKVDPDDQSLISTALREAEEEVAIPASAVHVLGQLAPLNSSSGYHVTPIVGLVPANIPFYGNDEEVAGLFEIPLHEALSLSRYHSLDIHREGINHRVYLSWYENQFIWGLTATIIRHLAQQVSI</sequence>
<dbReference type="Pfam" id="PF00293">
    <property type="entry name" value="NUDIX"/>
    <property type="match status" value="1"/>
</dbReference>
<organism evidence="9 11">
    <name type="scientific">Yersinia similis</name>
    <dbReference type="NCBI Taxonomy" id="367190"/>
    <lineage>
        <taxon>Bacteria</taxon>
        <taxon>Pseudomonadati</taxon>
        <taxon>Pseudomonadota</taxon>
        <taxon>Gammaproteobacteria</taxon>
        <taxon>Enterobacterales</taxon>
        <taxon>Yersiniaceae</taxon>
        <taxon>Yersinia</taxon>
    </lineage>
</organism>
<dbReference type="Proteomes" id="UP000038204">
    <property type="component" value="Unassembled WGS sequence"/>
</dbReference>
<dbReference type="RefSeq" id="WP_025383531.1">
    <property type="nucleotide sequence ID" value="NZ_CABIHS010000168.1"/>
</dbReference>
<comment type="cofactor">
    <cofactor evidence="6">
        <name>Mn(2+)</name>
        <dbReference type="ChEBI" id="CHEBI:29035"/>
    </cofactor>
    <cofactor evidence="6">
        <name>Mg(2+)</name>
        <dbReference type="ChEBI" id="CHEBI:18420"/>
    </cofactor>
</comment>
<feature type="domain" description="Nudix hydrolase" evidence="7">
    <location>
        <begin position="38"/>
        <end position="169"/>
    </location>
</feature>
<evidence type="ECO:0000256" key="6">
    <source>
        <dbReference type="HAMAP-Rule" id="MF_01592"/>
    </source>
</evidence>
<dbReference type="KEGG" id="ysi:BF17_17480"/>
<dbReference type="InterPro" id="IPR000059">
    <property type="entry name" value="NUDIX_hydrolase_NudL_CS"/>
</dbReference>
<evidence type="ECO:0000313" key="10">
    <source>
        <dbReference type="Proteomes" id="UP000019439"/>
    </source>
</evidence>
<protein>
    <recommendedName>
        <fullName evidence="6">Uncharacterized Nudix hydrolase NudL</fullName>
        <ecNumber evidence="6">3.6.1.-</ecNumber>
    </recommendedName>
</protein>